<feature type="transmembrane region" description="Helical" evidence="1">
    <location>
        <begin position="109"/>
        <end position="130"/>
    </location>
</feature>
<gene>
    <name evidence="2" type="ORF">A33I_09850</name>
</gene>
<sequence>MFTFLLFYLLIIPVCVLLHEAGHGLGVILRSNAQAHVYLGPLADNQENIKIGRLHFHIRWSYSGFCTWSEELVHSQKVAALAGGPIMSLLLAGLASILLPFVDGDLRNFVAGIIVFNGMMFLFTAIPMTYPKWFRSYSGRPSDGLQLLRIWRDMK</sequence>
<dbReference type="Proteomes" id="UP000017170">
    <property type="component" value="Unassembled WGS sequence"/>
</dbReference>
<name>U6SQW6_9BACI</name>
<keyword evidence="1" id="KW-0812">Transmembrane</keyword>
<reference evidence="2 3" key="1">
    <citation type="journal article" date="2013" name="Genome Announc.">
        <title>Genome Sequence of the Extreme Obligate Alkaliphile Bacillus marmarensis Strain DSM 21297.</title>
        <authorList>
            <person name="Wernick D.G."/>
            <person name="Choi K.Y."/>
            <person name="Tat C.A."/>
            <person name="Lafontaine Rivera J.G."/>
            <person name="Liao J.C."/>
        </authorList>
    </citation>
    <scope>NUCLEOTIDE SEQUENCE [LARGE SCALE GENOMIC DNA]</scope>
    <source>
        <strain evidence="2 3">DSM 21297</strain>
    </source>
</reference>
<keyword evidence="1" id="KW-0472">Membrane</keyword>
<evidence type="ECO:0000256" key="1">
    <source>
        <dbReference type="SAM" id="Phobius"/>
    </source>
</evidence>
<protein>
    <recommendedName>
        <fullName evidence="4">Peptidase family M50</fullName>
    </recommendedName>
</protein>
<dbReference type="EMBL" id="ATAE01000018">
    <property type="protein sequence ID" value="ERN53772.1"/>
    <property type="molecule type" value="Genomic_DNA"/>
</dbReference>
<comment type="caution">
    <text evidence="2">The sequence shown here is derived from an EMBL/GenBank/DDBJ whole genome shotgun (WGS) entry which is preliminary data.</text>
</comment>
<accession>U6SQW6</accession>
<dbReference type="PATRIC" id="fig|1188261.3.peg.1341"/>
<feature type="transmembrane region" description="Helical" evidence="1">
    <location>
        <begin position="78"/>
        <end position="102"/>
    </location>
</feature>
<organism evidence="2 3">
    <name type="scientific">Alkalihalophilus marmarensis DSM 21297</name>
    <dbReference type="NCBI Taxonomy" id="1188261"/>
    <lineage>
        <taxon>Bacteria</taxon>
        <taxon>Bacillati</taxon>
        <taxon>Bacillota</taxon>
        <taxon>Bacilli</taxon>
        <taxon>Bacillales</taxon>
        <taxon>Bacillaceae</taxon>
        <taxon>Alkalihalophilus</taxon>
    </lineage>
</organism>
<keyword evidence="1" id="KW-1133">Transmembrane helix</keyword>
<evidence type="ECO:0008006" key="4">
    <source>
        <dbReference type="Google" id="ProtNLM"/>
    </source>
</evidence>
<dbReference type="RefSeq" id="WP_022627674.1">
    <property type="nucleotide sequence ID" value="NZ_ATAE01000018.1"/>
</dbReference>
<proteinExistence type="predicted"/>
<keyword evidence="3" id="KW-1185">Reference proteome</keyword>
<evidence type="ECO:0000313" key="2">
    <source>
        <dbReference type="EMBL" id="ERN53772.1"/>
    </source>
</evidence>
<evidence type="ECO:0000313" key="3">
    <source>
        <dbReference type="Proteomes" id="UP000017170"/>
    </source>
</evidence>
<dbReference type="AlphaFoldDB" id="U6SQW6"/>